<dbReference type="Proteomes" id="UP000011668">
    <property type="component" value="Unassembled WGS sequence"/>
</dbReference>
<proteinExistence type="predicted"/>
<evidence type="ECO:0000313" key="1">
    <source>
        <dbReference type="EMBL" id="ELU36346.1"/>
    </source>
</evidence>
<name>L8WDV4_THACA</name>
<sequence>MINRKMFPFIRAALFNPAAAQSWFGPPSESAL</sequence>
<dbReference type="EMBL" id="AFRT01003616">
    <property type="protein sequence ID" value="ELU36346.1"/>
    <property type="molecule type" value="Genomic_DNA"/>
</dbReference>
<gene>
    <name evidence="1" type="ORF">AG1IA_09623</name>
</gene>
<protein>
    <submittedName>
        <fullName evidence="1">Uncharacterized protein</fullName>
    </submittedName>
</protein>
<dbReference type="AlphaFoldDB" id="L8WDV4"/>
<reference evidence="1 2" key="1">
    <citation type="journal article" date="2013" name="Nat. Commun.">
        <title>The evolution and pathogenic mechanisms of the rice sheath blight pathogen.</title>
        <authorList>
            <person name="Zheng A."/>
            <person name="Lin R."/>
            <person name="Xu L."/>
            <person name="Qin P."/>
            <person name="Tang C."/>
            <person name="Ai P."/>
            <person name="Zhang D."/>
            <person name="Liu Y."/>
            <person name="Sun Z."/>
            <person name="Feng H."/>
            <person name="Wang Y."/>
            <person name="Chen Y."/>
            <person name="Liang X."/>
            <person name="Fu R."/>
            <person name="Li Q."/>
            <person name="Zhang J."/>
            <person name="Yu X."/>
            <person name="Xie Z."/>
            <person name="Ding L."/>
            <person name="Guan P."/>
            <person name="Tang J."/>
            <person name="Liang Y."/>
            <person name="Wang S."/>
            <person name="Deng Q."/>
            <person name="Li S."/>
            <person name="Zhu J."/>
            <person name="Wang L."/>
            <person name="Liu H."/>
            <person name="Li P."/>
        </authorList>
    </citation>
    <scope>NUCLEOTIDE SEQUENCE [LARGE SCALE GENOMIC DNA]</scope>
    <source>
        <strain evidence="2">AG-1 IA</strain>
    </source>
</reference>
<keyword evidence="2" id="KW-1185">Reference proteome</keyword>
<evidence type="ECO:0000313" key="2">
    <source>
        <dbReference type="Proteomes" id="UP000011668"/>
    </source>
</evidence>
<organism evidence="1 2">
    <name type="scientific">Thanatephorus cucumeris (strain AG1-IA)</name>
    <name type="common">Rice sheath blight fungus</name>
    <name type="synonym">Rhizoctonia solani</name>
    <dbReference type="NCBI Taxonomy" id="983506"/>
    <lineage>
        <taxon>Eukaryota</taxon>
        <taxon>Fungi</taxon>
        <taxon>Dikarya</taxon>
        <taxon>Basidiomycota</taxon>
        <taxon>Agaricomycotina</taxon>
        <taxon>Agaricomycetes</taxon>
        <taxon>Cantharellales</taxon>
        <taxon>Ceratobasidiaceae</taxon>
        <taxon>Rhizoctonia</taxon>
        <taxon>Rhizoctonia solani AG-1</taxon>
    </lineage>
</organism>
<dbReference type="HOGENOM" id="CLU_3392561_0_0_1"/>
<accession>L8WDV4</accession>
<comment type="caution">
    <text evidence="1">The sequence shown here is derived from an EMBL/GenBank/DDBJ whole genome shotgun (WGS) entry which is preliminary data.</text>
</comment>